<dbReference type="AlphaFoldDB" id="A0A1I8Q288"/>
<feature type="repeat" description="Solcar" evidence="10">
    <location>
        <begin position="109"/>
        <end position="195"/>
    </location>
</feature>
<evidence type="ECO:0000256" key="11">
    <source>
        <dbReference type="RuleBase" id="RU000488"/>
    </source>
</evidence>
<dbReference type="PRINTS" id="PR00926">
    <property type="entry name" value="MITOCARRIER"/>
</dbReference>
<keyword evidence="4 10" id="KW-0812">Transmembrane</keyword>
<keyword evidence="5" id="KW-0677">Repeat</keyword>
<protein>
    <recommendedName>
        <fullName evidence="15">S-adenosylmethionine mitochondrial carrier protein homolog</fullName>
    </recommendedName>
</protein>
<comment type="subcellular location">
    <subcellularLocation>
        <location evidence="1">Mitochondrion inner membrane</location>
        <topology evidence="1">Multi-pass membrane protein</topology>
    </subcellularLocation>
</comment>
<keyword evidence="3 11" id="KW-0813">Transport</keyword>
<dbReference type="Proteomes" id="UP000095300">
    <property type="component" value="Unassembled WGS sequence"/>
</dbReference>
<reference evidence="13" key="1">
    <citation type="submission" date="2020-05" db="UniProtKB">
        <authorList>
            <consortium name="EnsemblMetazoa"/>
        </authorList>
    </citation>
    <scope>IDENTIFICATION</scope>
    <source>
        <strain evidence="13">USDA</strain>
    </source>
</reference>
<dbReference type="InterPro" id="IPR023395">
    <property type="entry name" value="MCP_dom_sf"/>
</dbReference>
<evidence type="ECO:0000256" key="9">
    <source>
        <dbReference type="ARBA" id="ARBA00023136"/>
    </source>
</evidence>
<dbReference type="FunFam" id="1.50.40.10:FF:000018">
    <property type="entry name" value="S-adenosylmethionine mitochondrial carrier protein-like"/>
    <property type="match status" value="1"/>
</dbReference>
<accession>A0A1I8Q288</accession>
<dbReference type="GO" id="GO:0055085">
    <property type="term" value="P:transmembrane transport"/>
    <property type="evidence" value="ECO:0007669"/>
    <property type="project" value="InterPro"/>
</dbReference>
<feature type="repeat" description="Solcar" evidence="10">
    <location>
        <begin position="26"/>
        <end position="99"/>
    </location>
</feature>
<dbReference type="InterPro" id="IPR002067">
    <property type="entry name" value="MCP"/>
</dbReference>
<evidence type="ECO:0000313" key="13">
    <source>
        <dbReference type="EnsemblMetazoa" id="SCAU013194-PA"/>
    </source>
</evidence>
<evidence type="ECO:0000256" key="8">
    <source>
        <dbReference type="ARBA" id="ARBA00023128"/>
    </source>
</evidence>
<dbReference type="EnsemblMetazoa" id="SCAU013194-RA">
    <property type="protein sequence ID" value="SCAU013194-PA"/>
    <property type="gene ID" value="SCAU013194"/>
</dbReference>
<dbReference type="Pfam" id="PF00153">
    <property type="entry name" value="Mito_carr"/>
    <property type="match status" value="3"/>
</dbReference>
<comment type="similarity">
    <text evidence="2 11">Belongs to the mitochondrial carrier (TC 2.A.29) family.</text>
</comment>
<dbReference type="OrthoDB" id="276989at2759"/>
<dbReference type="PROSITE" id="PS50920">
    <property type="entry name" value="SOLCAR"/>
    <property type="match status" value="3"/>
</dbReference>
<dbReference type="STRING" id="35570.A0A1I8Q288"/>
<evidence type="ECO:0000256" key="6">
    <source>
        <dbReference type="ARBA" id="ARBA00022792"/>
    </source>
</evidence>
<organism evidence="13 14">
    <name type="scientific">Stomoxys calcitrans</name>
    <name type="common">Stable fly</name>
    <name type="synonym">Conops calcitrans</name>
    <dbReference type="NCBI Taxonomy" id="35570"/>
    <lineage>
        <taxon>Eukaryota</taxon>
        <taxon>Metazoa</taxon>
        <taxon>Ecdysozoa</taxon>
        <taxon>Arthropoda</taxon>
        <taxon>Hexapoda</taxon>
        <taxon>Insecta</taxon>
        <taxon>Pterygota</taxon>
        <taxon>Neoptera</taxon>
        <taxon>Endopterygota</taxon>
        <taxon>Diptera</taxon>
        <taxon>Brachycera</taxon>
        <taxon>Muscomorpha</taxon>
        <taxon>Muscoidea</taxon>
        <taxon>Muscidae</taxon>
        <taxon>Stomoxys</taxon>
    </lineage>
</organism>
<proteinExistence type="inferred from homology"/>
<dbReference type="KEGG" id="scac:106081895"/>
<keyword evidence="7 12" id="KW-1133">Transmembrane helix</keyword>
<gene>
    <name evidence="13" type="primary">106081895</name>
</gene>
<dbReference type="InterPro" id="IPR018108">
    <property type="entry name" value="MCP_transmembrane"/>
</dbReference>
<keyword evidence="8" id="KW-0496">Mitochondrion</keyword>
<dbReference type="PANTHER" id="PTHR45667">
    <property type="entry name" value="S-ADENOSYLMETHIONINE MITOCHONDRIAL CARRIER PROTEIN"/>
    <property type="match status" value="1"/>
</dbReference>
<keyword evidence="6" id="KW-0999">Mitochondrion inner membrane</keyword>
<dbReference type="VEuPathDB" id="VectorBase:SCAU013194"/>
<evidence type="ECO:0000256" key="4">
    <source>
        <dbReference type="ARBA" id="ARBA00022692"/>
    </source>
</evidence>
<evidence type="ECO:0000256" key="10">
    <source>
        <dbReference type="PROSITE-ProRule" id="PRU00282"/>
    </source>
</evidence>
<evidence type="ECO:0000313" key="14">
    <source>
        <dbReference type="Proteomes" id="UP000095300"/>
    </source>
</evidence>
<evidence type="ECO:0000256" key="7">
    <source>
        <dbReference type="ARBA" id="ARBA00022989"/>
    </source>
</evidence>
<evidence type="ECO:0000256" key="12">
    <source>
        <dbReference type="SAM" id="Phobius"/>
    </source>
</evidence>
<keyword evidence="9 10" id="KW-0472">Membrane</keyword>
<evidence type="ECO:0000256" key="5">
    <source>
        <dbReference type="ARBA" id="ARBA00022737"/>
    </source>
</evidence>
<sequence length="302" mass="32754">MEAELLPAGVAINPEIAPVTPESSQHNFINALVAGGVAGMVVDIALFPIDTVKTRLQSERGFWRSGGFKGIYKGLAPAAAGSAPTAALFFCAYENFKRLFCNLSGCTKNSPFIHMASASSAEVLACLIRVPVEIAKQRRQTLGNKSQQGALQILWTAYKTEGLRRGLYRGFGSTIMREIPFSLIQFPLWEFFKLQWQPVTGLDSTPFTVALCGAVAGGISAGLTTPLDVVKTRIMLAEQNSAIRKLSIPKVLGSIYREKGLGGLFAGFVPRVMWITLGGAFFFGFYDLTTRMLADENLKTSQ</sequence>
<evidence type="ECO:0000256" key="2">
    <source>
        <dbReference type="ARBA" id="ARBA00006375"/>
    </source>
</evidence>
<feature type="repeat" description="Solcar" evidence="10">
    <location>
        <begin position="204"/>
        <end position="292"/>
    </location>
</feature>
<feature type="transmembrane region" description="Helical" evidence="12">
    <location>
        <begin position="264"/>
        <end position="286"/>
    </location>
</feature>
<name>A0A1I8Q288_STOCA</name>
<evidence type="ECO:0000256" key="1">
    <source>
        <dbReference type="ARBA" id="ARBA00004448"/>
    </source>
</evidence>
<keyword evidence="14" id="KW-1185">Reference proteome</keyword>
<dbReference type="SUPFAM" id="SSF103506">
    <property type="entry name" value="Mitochondrial carrier"/>
    <property type="match status" value="1"/>
</dbReference>
<evidence type="ECO:0000256" key="3">
    <source>
        <dbReference type="ARBA" id="ARBA00022448"/>
    </source>
</evidence>
<dbReference type="GO" id="GO:0005743">
    <property type="term" value="C:mitochondrial inner membrane"/>
    <property type="evidence" value="ECO:0007669"/>
    <property type="project" value="UniProtKB-SubCell"/>
</dbReference>
<evidence type="ECO:0008006" key="15">
    <source>
        <dbReference type="Google" id="ProtNLM"/>
    </source>
</evidence>
<dbReference type="Gene3D" id="1.50.40.10">
    <property type="entry name" value="Mitochondrial carrier domain"/>
    <property type="match status" value="1"/>
</dbReference>